<dbReference type="EMBL" id="CM044708">
    <property type="protein sequence ID" value="KAI5648558.1"/>
    <property type="molecule type" value="Genomic_DNA"/>
</dbReference>
<comment type="caution">
    <text evidence="1">The sequence shown here is derived from an EMBL/GenBank/DDBJ whole genome shotgun (WGS) entry which is preliminary data.</text>
</comment>
<gene>
    <name evidence="1" type="ORF">M9H77_34563</name>
</gene>
<protein>
    <submittedName>
        <fullName evidence="1">Uncharacterized protein</fullName>
    </submittedName>
</protein>
<sequence length="115" mass="13429">MHKRSLKHDLQRRKRSLKIARLYEDEVIKLKTLKIRRMVRDSFISGICEILELSLKVVDIAFLRECTIINSLSIFYTKCEWFSLLLQLQIFLCGEISAGVLGVATALWILFEVLE</sequence>
<proteinExistence type="predicted"/>
<evidence type="ECO:0000313" key="1">
    <source>
        <dbReference type="EMBL" id="KAI5648558.1"/>
    </source>
</evidence>
<keyword evidence="2" id="KW-1185">Reference proteome</keyword>
<reference evidence="2" key="1">
    <citation type="journal article" date="2023" name="Nat. Plants">
        <title>Single-cell RNA sequencing provides a high-resolution roadmap for understanding the multicellular compartmentation of specialized metabolism.</title>
        <authorList>
            <person name="Sun S."/>
            <person name="Shen X."/>
            <person name="Li Y."/>
            <person name="Li Y."/>
            <person name="Wang S."/>
            <person name="Li R."/>
            <person name="Zhang H."/>
            <person name="Shen G."/>
            <person name="Guo B."/>
            <person name="Wei J."/>
            <person name="Xu J."/>
            <person name="St-Pierre B."/>
            <person name="Chen S."/>
            <person name="Sun C."/>
        </authorList>
    </citation>
    <scope>NUCLEOTIDE SEQUENCE [LARGE SCALE GENOMIC DNA]</scope>
</reference>
<evidence type="ECO:0000313" key="2">
    <source>
        <dbReference type="Proteomes" id="UP001060085"/>
    </source>
</evidence>
<accession>A0ACB9ZLU0</accession>
<dbReference type="Proteomes" id="UP001060085">
    <property type="component" value="Linkage Group LG08"/>
</dbReference>
<organism evidence="1 2">
    <name type="scientific">Catharanthus roseus</name>
    <name type="common">Madagascar periwinkle</name>
    <name type="synonym">Vinca rosea</name>
    <dbReference type="NCBI Taxonomy" id="4058"/>
    <lineage>
        <taxon>Eukaryota</taxon>
        <taxon>Viridiplantae</taxon>
        <taxon>Streptophyta</taxon>
        <taxon>Embryophyta</taxon>
        <taxon>Tracheophyta</taxon>
        <taxon>Spermatophyta</taxon>
        <taxon>Magnoliopsida</taxon>
        <taxon>eudicotyledons</taxon>
        <taxon>Gunneridae</taxon>
        <taxon>Pentapetalae</taxon>
        <taxon>asterids</taxon>
        <taxon>lamiids</taxon>
        <taxon>Gentianales</taxon>
        <taxon>Apocynaceae</taxon>
        <taxon>Rauvolfioideae</taxon>
        <taxon>Vinceae</taxon>
        <taxon>Catharanthinae</taxon>
        <taxon>Catharanthus</taxon>
    </lineage>
</organism>
<name>A0ACB9ZLU0_CATRO</name>